<gene>
    <name evidence="2" type="ORF">SAMN05660964_00775</name>
</gene>
<dbReference type="AlphaFoldDB" id="A0A1H3XS06"/>
<name>A0A1H3XS06_9GAMM</name>
<dbReference type="Pfam" id="PF09820">
    <property type="entry name" value="AAA-ATPase_like"/>
    <property type="match status" value="1"/>
</dbReference>
<evidence type="ECO:0000259" key="1">
    <source>
        <dbReference type="Pfam" id="PF09820"/>
    </source>
</evidence>
<dbReference type="OrthoDB" id="5619227at2"/>
<protein>
    <submittedName>
        <fullName evidence="2">PD-(D/E)XK nuclease superfamily protein</fullName>
    </submittedName>
</protein>
<keyword evidence="3" id="KW-1185">Reference proteome</keyword>
<dbReference type="PANTHER" id="PTHR34825">
    <property type="entry name" value="CONSERVED PROTEIN, WITH A WEAK D-GALACTARATE DEHYDRATASE/ALTRONATE HYDROLASE DOMAIN"/>
    <property type="match status" value="1"/>
</dbReference>
<dbReference type="EMBL" id="FNQP01000003">
    <property type="protein sequence ID" value="SEA01691.1"/>
    <property type="molecule type" value="Genomic_DNA"/>
</dbReference>
<dbReference type="InterPro" id="IPR012547">
    <property type="entry name" value="PDDEXK_9"/>
</dbReference>
<feature type="domain" description="AAA-ATPase-like" evidence="1">
    <location>
        <begin position="4"/>
        <end position="221"/>
    </location>
</feature>
<dbReference type="PANTHER" id="PTHR34825:SF2">
    <property type="entry name" value="AAA-ATPASE-LIKE DOMAIN-CONTAINING PROTEIN"/>
    <property type="match status" value="1"/>
</dbReference>
<organism evidence="2 3">
    <name type="scientific">Thiothrix caldifontis</name>
    <dbReference type="NCBI Taxonomy" id="525918"/>
    <lineage>
        <taxon>Bacteria</taxon>
        <taxon>Pseudomonadati</taxon>
        <taxon>Pseudomonadota</taxon>
        <taxon>Gammaproteobacteria</taxon>
        <taxon>Thiotrichales</taxon>
        <taxon>Thiotrichaceae</taxon>
        <taxon>Thiothrix</taxon>
    </lineage>
</organism>
<dbReference type="RefSeq" id="WP_093065569.1">
    <property type="nucleotide sequence ID" value="NZ_FNQP01000003.1"/>
</dbReference>
<dbReference type="STRING" id="525918.SAMN05660964_00775"/>
<proteinExistence type="predicted"/>
<dbReference type="InterPro" id="IPR018631">
    <property type="entry name" value="AAA-ATPase-like_dom"/>
</dbReference>
<accession>A0A1H3XS06</accession>
<dbReference type="Pfam" id="PF08011">
    <property type="entry name" value="PDDEXK_9"/>
    <property type="match status" value="1"/>
</dbReference>
<evidence type="ECO:0000313" key="3">
    <source>
        <dbReference type="Proteomes" id="UP000199397"/>
    </source>
</evidence>
<evidence type="ECO:0000313" key="2">
    <source>
        <dbReference type="EMBL" id="SEA01691.1"/>
    </source>
</evidence>
<sequence>MKIPYGESNFKTVISGGYVYVDKTATINQLEEAGKYLFLLRPRRFGKSLFLSMLEYYYDVAYRDEFDTLFGRLAIGQNPTPLRNSYQVLFMDFSGIDTDEGHDTILQRINEKLDSHLQHFLRRYAYPETFQREVLAKTSPAAKMQHFWDVMSGQKLLLLIDEYDHFANSILAADMKLFLRVMGKGGFVRSFYETLKTATQRGTLDRLFVTGVTPIMLDSMTSGFNIGQNLSLHEGFNEAIGFTKTEVSGLLQPLADSCPVALEQLLADVTRWYNGYRFNIKSPETVYNANMVLYFVKNFDLRRCAYPKPMMDENIASDYGKIMGMFSIGNRDENFAVLDELINQGTVQASQRRKFEFDKGFDRDDFISLLAYMGFVTLQNETLSGETFVIPNYAIREFYFHYFKVELERRNQISIPNQALRLAVEKLALYADIQPLMDEMVRALQLLSNRDAMGMDEKHVKVLLLTLLYQTQIYFVQSERELNRRYPDILLLERNPIAVPHQHLIELKYSKKSDKDAGWAAKKQEGIEQVQGYLQLPEIAALQNLVAWLLVTDGERVEVVNFSFPEGNA</sequence>
<dbReference type="Proteomes" id="UP000199397">
    <property type="component" value="Unassembled WGS sequence"/>
</dbReference>
<reference evidence="2 3" key="1">
    <citation type="submission" date="2016-10" db="EMBL/GenBank/DDBJ databases">
        <authorList>
            <person name="de Groot N.N."/>
        </authorList>
    </citation>
    <scope>NUCLEOTIDE SEQUENCE [LARGE SCALE GENOMIC DNA]</scope>
    <source>
        <strain evidence="2 3">DSM 21228</strain>
    </source>
</reference>